<keyword evidence="3" id="KW-1185">Reference proteome</keyword>
<gene>
    <name evidence="2" type="ORF">BO78DRAFT_398063</name>
</gene>
<evidence type="ECO:0000313" key="2">
    <source>
        <dbReference type="EMBL" id="PYI05544.1"/>
    </source>
</evidence>
<organism evidence="2 3">
    <name type="scientific">Aspergillus sclerotiicarbonarius (strain CBS 121057 / IBT 28362)</name>
    <dbReference type="NCBI Taxonomy" id="1448318"/>
    <lineage>
        <taxon>Eukaryota</taxon>
        <taxon>Fungi</taxon>
        <taxon>Dikarya</taxon>
        <taxon>Ascomycota</taxon>
        <taxon>Pezizomycotina</taxon>
        <taxon>Eurotiomycetes</taxon>
        <taxon>Eurotiomycetidae</taxon>
        <taxon>Eurotiales</taxon>
        <taxon>Aspergillaceae</taxon>
        <taxon>Aspergillus</taxon>
        <taxon>Aspergillus subgen. Circumdati</taxon>
    </lineage>
</organism>
<reference evidence="2 3" key="1">
    <citation type="submission" date="2018-02" db="EMBL/GenBank/DDBJ databases">
        <title>The genomes of Aspergillus section Nigri reveals drivers in fungal speciation.</title>
        <authorList>
            <consortium name="DOE Joint Genome Institute"/>
            <person name="Vesth T.C."/>
            <person name="Nybo J."/>
            <person name="Theobald S."/>
            <person name="Brandl J."/>
            <person name="Frisvad J.C."/>
            <person name="Nielsen K.F."/>
            <person name="Lyhne E.K."/>
            <person name="Kogle M.E."/>
            <person name="Kuo A."/>
            <person name="Riley R."/>
            <person name="Clum A."/>
            <person name="Nolan M."/>
            <person name="Lipzen A."/>
            <person name="Salamov A."/>
            <person name="Henrissat B."/>
            <person name="Wiebenga A."/>
            <person name="De vries R.P."/>
            <person name="Grigoriev I.V."/>
            <person name="Mortensen U.H."/>
            <person name="Andersen M.R."/>
            <person name="Baker S.E."/>
        </authorList>
    </citation>
    <scope>NUCLEOTIDE SEQUENCE [LARGE SCALE GENOMIC DNA]</scope>
    <source>
        <strain evidence="2 3">CBS 121057</strain>
    </source>
</reference>
<feature type="compositionally biased region" description="Low complexity" evidence="1">
    <location>
        <begin position="52"/>
        <end position="83"/>
    </location>
</feature>
<evidence type="ECO:0000256" key="1">
    <source>
        <dbReference type="SAM" id="MobiDB-lite"/>
    </source>
</evidence>
<dbReference type="Proteomes" id="UP000248423">
    <property type="component" value="Unassembled WGS sequence"/>
</dbReference>
<sequence length="118" mass="12579">MAITATLSRSQRSIETDLATLEAMISELASNMVPAFTPEWKKRRRCGRRGFESTSSSMSTSEDGSYSYSYGESGSGSEHGSQESVEEGCSEEDMCEMMQGVGVLGTGRGRGRGDGVGV</sequence>
<protein>
    <submittedName>
        <fullName evidence="2">Uncharacterized protein</fullName>
    </submittedName>
</protein>
<accession>A0A319EP51</accession>
<proteinExistence type="predicted"/>
<dbReference type="VEuPathDB" id="FungiDB:BO78DRAFT_398063"/>
<evidence type="ECO:0000313" key="3">
    <source>
        <dbReference type="Proteomes" id="UP000248423"/>
    </source>
</evidence>
<name>A0A319EP51_ASPSB</name>
<feature type="compositionally biased region" description="Acidic residues" evidence="1">
    <location>
        <begin position="84"/>
        <end position="93"/>
    </location>
</feature>
<dbReference type="OrthoDB" id="10628825at2759"/>
<dbReference type="EMBL" id="KZ826357">
    <property type="protein sequence ID" value="PYI05544.1"/>
    <property type="molecule type" value="Genomic_DNA"/>
</dbReference>
<dbReference type="AlphaFoldDB" id="A0A319EP51"/>
<feature type="region of interest" description="Disordered" evidence="1">
    <location>
        <begin position="43"/>
        <end position="93"/>
    </location>
</feature>